<dbReference type="InterPro" id="IPR026341">
    <property type="entry name" value="T9SS_type_B"/>
</dbReference>
<protein>
    <submittedName>
        <fullName evidence="4">Gliding motility-associated C-terminal domain-containing protein</fullName>
    </submittedName>
</protein>
<dbReference type="EMBL" id="CP119313">
    <property type="protein sequence ID" value="WEK20946.1"/>
    <property type="molecule type" value="Genomic_DNA"/>
</dbReference>
<dbReference type="InterPro" id="IPR013783">
    <property type="entry name" value="Ig-like_fold"/>
</dbReference>
<dbReference type="Pfam" id="PF24346">
    <property type="entry name" value="DUF7507"/>
    <property type="match status" value="2"/>
</dbReference>
<gene>
    <name evidence="4" type="ORF">P0Y49_07320</name>
</gene>
<dbReference type="InterPro" id="IPR055354">
    <property type="entry name" value="DUF7507"/>
</dbReference>
<dbReference type="NCBIfam" id="TIGR01451">
    <property type="entry name" value="B_ant_repeat"/>
    <property type="match status" value="1"/>
</dbReference>
<dbReference type="InterPro" id="IPR045828">
    <property type="entry name" value="PKD_Bacteroidetes"/>
</dbReference>
<evidence type="ECO:0000313" key="5">
    <source>
        <dbReference type="Proteomes" id="UP001214530"/>
    </source>
</evidence>
<dbReference type="InterPro" id="IPR047589">
    <property type="entry name" value="DUF11_rpt"/>
</dbReference>
<dbReference type="InterPro" id="IPR044023">
    <property type="entry name" value="Ig_7"/>
</dbReference>
<name>A0AAJ5WAC6_9SPHI</name>
<evidence type="ECO:0000259" key="2">
    <source>
        <dbReference type="Pfam" id="PF19406"/>
    </source>
</evidence>
<sequence length="4587" mass="467038">MLTSILKLLRSDIASINRNVFGLFFLLFSLINLSSVFADGSRELYPSGATGNRAFLYCATNGANTDSWPFKTQGTHYVYAKAGEEIAVASSAQGQGSGTINITDPSGKSYTSGSVTTAGFIKNRTQELAGPNNGVGAAGNRYTPYFITVTAATEGVWKVEFVAPKGIPGDNTVSVPDILADANWTQAITGTGNGNLIAAWDVSVRSGTTWMPGRTYTNVLNLLINANFEKKSSYYATHYILTKDGRAYRVQTNGNNGVGFTFFSNSNGFAVNSIPTYKSLNASTQADVMAFTHDPRSPDDGNNVTHKIFYSRPNSDLPASAPMFVSGTANATTWLKNTAVLPKISALEVRGIEGTLGQVSRKGAYINFQSTTGGTYKITIPVASGADRVIVGVAAVGNNSVFWDGKDANGVFVPAGTPLSQLKTKLLSAEVHFPYIDMEINPQGLIIELTDNTLNYNVVTTSTDEGIYSDKVYWNDVDITGAGPANKESSNPVTNTVTGISSRVNGHKWGLYTSNGGTGSVSFGDNRSMDTWAYIQGSEESQPMNITIKTADLMIESIKPTVTSYYSNQQLTYTIRVKNDGPSAVDDALFNFKAPLGFQISTINYTTSGGTAVVKNTTAVGGSYKSLLNLSNQAVVEFVIVGKVDATLFNKLLAVEASILRPADVTDPDATDPNSVSPTDPHAECYNGTGMSDCNNIKYNTVDPQELCFGAQIRPIEYILSLGGTSPRTIGIVPALLDNTYTTANRTTKVSGGINAAGTYDFTLGTLNSEKETTTAIIRVNPLPSITSQPVATPACEGTDAVFSVTSSGTTYQWQYEEAGVWKNFVDGADITGATTSALKIPAITLAYHGKKIRVAIASASGCSTTSNEITLVVNVRPPDTNIILGGKYICEGGSVQLRSSAIGAVGYQWFFNGAIIPGATQRSYNASAAGKYSVAVANAFGCLGTKSEESEVVVIAFPAVPNIIHGPLIVCIGNTVTLKSDPATTYQWYLGDDAISGATSQEYIAATSGDYSVVVTNIGGCSESSARVSVVISPLPVKPGISAGGAIVFCAGGQVILSSDAATGNQWYLNGTIIPSATGQTYTATAGGKYTVITTNGNGCASPASNEIDVTVNPLPVAPGISAGGAIVFCSGGQVILTSDVATGNQWYLNGVAIPNATGQTYTATVGGKYTVVTTNGNGCASPASNEIEVTVNPLPVAPRISAGGAIVFCAGGQVILTSDAVTGNQWYLNGAIIPNATGQTYTAAVGGKYTVITTNGNGCASLASNEIDVIVNPLPVAPVITAGTITVFCAGGQVILSSDAATGNQWYLNGAIIPNATGQTYTATVGGKYTVVTTNGNGCASPVSNEIEVTVNPLPVAPVITAGTTTVFCAGGEVVLSSDVATGNQWYLNGAAISGATGQTYTAIASGKYTVITTNGNGCASPVSNEIDIMVNPLPVAPVITAGTTTVFCAGGEVVLSSDVSTGNQWYLNGAAISGATGQTYTATASGKYTVITTNGNGCASPASNEIDVTVNPLPVAPVITAGTTTVFCAGGEVILTSDAATGNQWYLNGAAISGATGQTYTATASGKYTVITTNGNGCASPVSNEIDVTVNPLPVAPVITAGTTTVFCAGGEVVLSSDVATGNQWYLNGATISGATGQTYTATVSGKYTVITTNGNGCASPVSNEIDVTVNPLPVAPVITAGTTTVFCAGGEVVLSSDVATGNQWYLNGATISGATGQTYTAIASGKYTVITTNGNGCASVVSNEIDVTVNPLPVAPVITAGTTTVFCAGGEIVLSSDVATGNQWYLNGAAISGATGQTYTATAGGKYTVVTTNGNGCASPASNEIEVTVNPLPAAPGISAGGAIVFCAGGEVILTSDAATGNQWYLNSAAISGATGQTYTATASGKYTVITTNGNGCASPVSNEIEVTVNPLPSTPVVSVTTATVFCAGGEVVLSSDVGTGNQWYLNGAVISGATGQTYTATASGKYTVITTNGNGCASPVSNEIDVTVNPLPSTPVVSMTTATVFCAGGEVVLSSDVATGNQWYLNGVAIPNATGQTYTATVGGKYTVVTTNGNGCASPASNEIEVTVNPLPVAPGISAGGAIVFCAGGQVILTSDAVTGNQWYLNGAIIPNATGQTYTAAVGGKYTVITTNGNGCASLASNEIDVIVNPLPVAPVITAGTITVFCAGGQVILSSDAATGNQWYLNGAIIPNATGQTYTATVGGKYTVVTTNGNGCASPVSNEIEVTVNPLPVAPVITAGTTTVFCAGGEVILTSDAATGNQWYLNGAAISGATGQTYTATASGKYTVITTNGNGCASPVSNEIDVTVNPLPVAPVITAGTTTVFCAGGEVVLSSDVATGNQWYLNGTAIPNATGQTYTATASGKYTVITTNGNGCASPVSNEIDVTVNPLPVAPVITAGTTTVFCAGGEVVLSSDVATGNQWYLNGAVISGATGQTYTATAGGKYTVITTNGNGCASPVSNEIDVTVNPLPVAPVITAGTTTVFCVGGEVVLSSDVSTGNQWYLNGAAISGATGQTYTATASGKYTVITTNGNGCASPVSNEIDVTVNPLPVAPVITAGTTTVFCAGGEVVLSSDVSTGNQWYLNGAAISGATGQTYTATASGKYTVITTNGNGCASPVSNEIDVTVNPLPSTPVVSVTTATVFCAGGEVVLSSDVSTGNQWYLNGAAISGATGQTYTATASGKYTVITTNGNGCASPASNEIDVTVNPLPVAPVITAGTTTVFCAGGEVILTSDAATGNQWYLNGAAISGATGQTYTATASGKYTVITTNGNGCASPVSNEIDVTVNPLPVAPVITAGTTTVFCAGGEVVLSSDVATGNQWYLNGTAIPNATGQTYTATASGKYTVITTNGNGCASPVSNEIDVTVNPLPVAPVITAGTTTVFCAGGEVVLSSDVATGNQWYLNGAVISGATGQTYTATAGGKYTVITTNGNGCASPVSNEIDVTVNPLPVAPVITAGTTTVFCVGGEVVLSSDVSTGNQWYLNGAAISGATGQTYTATASGKYTVITTNGNGCASPVSNEIDVTVNPLPVAPVITAGTTTVFCAGGEVVLSSDVSTGNQWYLNGAAISGATGQTYTATASGKYTVITTNGNGCASPVSNEIDVTVNPLPSTPVVSVTTATVFCAGGEVVLSSDVSTGNQWYLNGAAISGATGQTYTATASGKYTVITTNGNGCASPASNEIDVTVNPLPVAPVITAGTTTVFCAGGEVILTSDAATGNQWYLNGAAISGATGQTYTATASGKYTVITTNGNGCASPVSNEIDVTVNPLPVAPVITAGTTTVFCAGGEVVLSSDVATGNQWYLNGATISGATGQTYTATVSGKYTVITTNGNGCASPVSNEIEVTVNALPVAPVITAGTTTVFCAGGEVVLSSDVATGNQWYLNGAAISGATGQTYTAIASGKYTVITTNGNGCASVVSNEIDVTVNPLPSTPVVSVTTATVFCAGGEVILSSDVATGNQWYLNGAVISGATGQTYTATAGGKYTVITTNGNGCASPVSNEIDVTVNPLPVAPVITAGTTTVFCAGGEVVLSSDVATGNQWYLNGAAISGATGQTYTATASGKYTVITTNGNGCASPVSNEIDVTVNPLPVAPVITAGTTTVFCAGGEVVLSSDVSTGNQWYLNGAAISGATGQTYTATASGKYTVITTNGNGCASPVSNEIDVTVNALPAKPGITGTAVICEGDVAVLTASAGTGYQWYLAGTAIPGATGQTYDAKVAGKYTVVITNANGCFSSVSDEFTLTVNALPPVPTIIVDADKLIFCEGGSVTLASSSATGNQWYKNGQIIPSAINTIYTTSETGNYTVKVTNASGCFLVSASKEVVVHALPVVPTIIVDTDQLIFCNGGSVMLTSSSETGNQWYKNGQIIPGEINKTYTTNEAGTYTVSVSNENGCAVVSASVRVTVHSLPVTPTVIVDANKLNFCVGSSVVLTSSSATGNQWYKDGQIIPGATNKTYIATTSGDYMVIVTNTNGCSSSPSQPVEVNAVPYPEVPEITPGGRTTFCEGRHVVLTSSSLTGNQWYKNGVLIPGATNQTYNVNQIGDYTVKVTNTTGCASGISAITNVTVNSVPKGYNDIINPLSCTQSSFSYNLQNNVDNTVKGGNAVPASFSWTVNQTAVTGASSGTGKIINATLINTSTTVQNVVYTVTPIAETGGCAGQPFTITVSVPVCIDIEISKTADKSSVSAVGDKIKYTITVRNNGNANHNQVVVNDPLLGGILKQPKGDNGNGILEKNESWVYEGIYTISQNDLDRNGIPLNGSGKIINTAEVSSLEYTSPKSATAEVAVQTNTSITLVKTGVMNRGFKTLTYTFKITNTGNVTLSNLDLTDAKIPGPITLKQTVLAPGVTLVATAEYTITEAEKVAGTVTNTATVNGFNNQGLKVTDVSGTAADNDDPTVIDITRYPEAIDDYASTKAEEEVVVPIVLNDRPAFFPLDVTTIDVKQLPANGILSLTKDGRVAYKPNKGFYGVERFTYKINDANGLSSNIAEVRIDVAPPPLEIPNTFTPNGDGKNDTFFIKGLENYEGVSFFVYNRWGDEVYRNLNYKNEWDGKGLNDGTYFYVLKLRKGRSEDTRRSWILIKR</sequence>
<reference evidence="4" key="1">
    <citation type="submission" date="2023-03" db="EMBL/GenBank/DDBJ databases">
        <title>Andean soil-derived lignocellulolytic bacterial consortium as a source of novel taxa and putative plastic-active enzymes.</title>
        <authorList>
            <person name="Diaz-Garcia L."/>
            <person name="Chuvochina M."/>
            <person name="Feuerriegel G."/>
            <person name="Bunk B."/>
            <person name="Sproer C."/>
            <person name="Streit W.R."/>
            <person name="Rodriguez L.M."/>
            <person name="Overmann J."/>
            <person name="Jimenez D.J."/>
        </authorList>
    </citation>
    <scope>NUCLEOTIDE SEQUENCE</scope>
    <source>
        <strain evidence="4">MAG 3858</strain>
    </source>
</reference>
<dbReference type="Pfam" id="PF13585">
    <property type="entry name" value="CHU_C"/>
    <property type="match status" value="1"/>
</dbReference>
<organism evidence="4 5">
    <name type="scientific">Candidatus Pedobacter colombiensis</name>
    <dbReference type="NCBI Taxonomy" id="3121371"/>
    <lineage>
        <taxon>Bacteria</taxon>
        <taxon>Pseudomonadati</taxon>
        <taxon>Bacteroidota</taxon>
        <taxon>Sphingobacteriia</taxon>
        <taxon>Sphingobacteriales</taxon>
        <taxon>Sphingobacteriaceae</taxon>
        <taxon>Pedobacter</taxon>
    </lineage>
</organism>
<feature type="domain" description="PKD-like" evidence="2">
    <location>
        <begin position="4088"/>
        <end position="4173"/>
    </location>
</feature>
<feature type="domain" description="DUF7507" evidence="3">
    <location>
        <begin position="4179"/>
        <end position="4277"/>
    </location>
</feature>
<evidence type="ECO:0000259" key="3">
    <source>
        <dbReference type="Pfam" id="PF24346"/>
    </source>
</evidence>
<dbReference type="NCBIfam" id="TIGR04131">
    <property type="entry name" value="Bac_Flav_CTERM"/>
    <property type="match status" value="1"/>
</dbReference>
<accession>A0AAJ5WAC6</accession>
<feature type="domain" description="DUF7507" evidence="3">
    <location>
        <begin position="4296"/>
        <end position="4390"/>
    </location>
</feature>
<dbReference type="Proteomes" id="UP001214530">
    <property type="component" value="Chromosome"/>
</dbReference>
<dbReference type="Pfam" id="PF19406">
    <property type="entry name" value="PKD_5"/>
    <property type="match status" value="1"/>
</dbReference>
<dbReference type="SUPFAM" id="SSF49299">
    <property type="entry name" value="PKD domain"/>
    <property type="match status" value="2"/>
</dbReference>
<dbReference type="Gene3D" id="2.60.40.10">
    <property type="entry name" value="Immunoglobulins"/>
    <property type="match status" value="20"/>
</dbReference>
<evidence type="ECO:0000313" key="4">
    <source>
        <dbReference type="EMBL" id="WEK20946.1"/>
    </source>
</evidence>
<proteinExistence type="predicted"/>
<dbReference type="Pfam" id="PF19081">
    <property type="entry name" value="Ig_7"/>
    <property type="match status" value="1"/>
</dbReference>
<dbReference type="InterPro" id="IPR035986">
    <property type="entry name" value="PKD_dom_sf"/>
</dbReference>
<feature type="domain" description="Ig-like" evidence="1">
    <location>
        <begin position="3677"/>
        <end position="3752"/>
    </location>
</feature>
<evidence type="ECO:0000259" key="1">
    <source>
        <dbReference type="Pfam" id="PF19081"/>
    </source>
</evidence>
<dbReference type="Pfam" id="PF17963">
    <property type="entry name" value="Big_9"/>
    <property type="match status" value="1"/>
</dbReference>